<dbReference type="AlphaFoldDB" id="A0A419I6T0"/>
<comment type="caution">
    <text evidence="1">The sequence shown here is derived from an EMBL/GenBank/DDBJ whole genome shotgun (WGS) entry which is preliminary data.</text>
</comment>
<proteinExistence type="predicted"/>
<dbReference type="OrthoDB" id="4761908at2"/>
<keyword evidence="2" id="KW-1185">Reference proteome</keyword>
<evidence type="ECO:0008006" key="3">
    <source>
        <dbReference type="Google" id="ProtNLM"/>
    </source>
</evidence>
<reference evidence="1 2" key="1">
    <citation type="submission" date="2018-09" db="EMBL/GenBank/DDBJ databases">
        <title>YIM PH 21725 draft genome.</title>
        <authorList>
            <person name="Miao C."/>
        </authorList>
    </citation>
    <scope>NUCLEOTIDE SEQUENCE [LARGE SCALE GENOMIC DNA]</scope>
    <source>
        <strain evidence="2">YIM PH21725</strain>
    </source>
</reference>
<sequence>MPAVNVDAGDTAELAELLRFLHDWLAADHDHVHPSLRRFIDSPVYDIGQLRTDLARFTFLLGHDNGETLVRPRRPAGLVTRLAGIHGRPVLAPAFVEWLQGLEPGWVTDLPLPRTAQLRALGNGVVPQQATYAVAQLLADLANLDAGSTEPSGYTEEANAA</sequence>
<dbReference type="Proteomes" id="UP000285112">
    <property type="component" value="Unassembled WGS sequence"/>
</dbReference>
<evidence type="ECO:0000313" key="2">
    <source>
        <dbReference type="Proteomes" id="UP000285112"/>
    </source>
</evidence>
<name>A0A419I6T0_9PSEU</name>
<dbReference type="EMBL" id="QZFV01000069">
    <property type="protein sequence ID" value="RJQ87276.1"/>
    <property type="molecule type" value="Genomic_DNA"/>
</dbReference>
<accession>A0A419I6T0</accession>
<evidence type="ECO:0000313" key="1">
    <source>
        <dbReference type="EMBL" id="RJQ87276.1"/>
    </source>
</evidence>
<protein>
    <recommendedName>
        <fullName evidence="3">DNA (cytosine-5-)-methyltransferase</fullName>
    </recommendedName>
</protein>
<organism evidence="1 2">
    <name type="scientific">Amycolatopsis panacis</name>
    <dbReference type="NCBI Taxonomy" id="2340917"/>
    <lineage>
        <taxon>Bacteria</taxon>
        <taxon>Bacillati</taxon>
        <taxon>Actinomycetota</taxon>
        <taxon>Actinomycetes</taxon>
        <taxon>Pseudonocardiales</taxon>
        <taxon>Pseudonocardiaceae</taxon>
        <taxon>Amycolatopsis</taxon>
    </lineage>
</organism>
<gene>
    <name evidence="1" type="ORF">D5S19_09790</name>
</gene>